<dbReference type="Proteomes" id="UP000253908">
    <property type="component" value="Chromosome"/>
</dbReference>
<keyword evidence="1" id="KW-1133">Transmembrane helix</keyword>
<gene>
    <name evidence="2" type="ORF">CUC15_19255</name>
</gene>
<keyword evidence="1" id="KW-0472">Membrane</keyword>
<evidence type="ECO:0000313" key="2">
    <source>
        <dbReference type="EMBL" id="AXI10936.1"/>
    </source>
</evidence>
<proteinExistence type="predicted"/>
<dbReference type="AlphaFoldDB" id="A0A345PLQ6"/>
<keyword evidence="1" id="KW-0812">Transmembrane</keyword>
<feature type="transmembrane region" description="Helical" evidence="1">
    <location>
        <begin position="36"/>
        <end position="56"/>
    </location>
</feature>
<reference evidence="3" key="1">
    <citation type="submission" date="2017-11" db="EMBL/GenBank/DDBJ databases">
        <authorList>
            <person name="Zhu W."/>
        </authorList>
    </citation>
    <scope>NUCLEOTIDE SEQUENCE [LARGE SCALE GENOMIC DNA]</scope>
    <source>
        <strain evidence="3">160</strain>
    </source>
</reference>
<dbReference type="EMBL" id="CP024848">
    <property type="protein sequence ID" value="AXI10936.1"/>
    <property type="molecule type" value="Genomic_DNA"/>
</dbReference>
<name>A0A345PLQ6_9BACI</name>
<feature type="transmembrane region" description="Helical" evidence="1">
    <location>
        <begin position="7"/>
        <end position="24"/>
    </location>
</feature>
<organism evidence="2 3">
    <name type="scientific">Oceanobacillus zhaokaii</name>
    <dbReference type="NCBI Taxonomy" id="2052660"/>
    <lineage>
        <taxon>Bacteria</taxon>
        <taxon>Bacillati</taxon>
        <taxon>Bacillota</taxon>
        <taxon>Bacilli</taxon>
        <taxon>Bacillales</taxon>
        <taxon>Bacillaceae</taxon>
        <taxon>Oceanobacillus</taxon>
    </lineage>
</organism>
<keyword evidence="3" id="KW-1185">Reference proteome</keyword>
<dbReference type="RefSeq" id="WP_114918221.1">
    <property type="nucleotide sequence ID" value="NZ_CP024848.1"/>
</dbReference>
<dbReference type="KEGG" id="ocn:CUC15_19255"/>
<accession>A0A345PLQ6</accession>
<evidence type="ECO:0000256" key="1">
    <source>
        <dbReference type="SAM" id="Phobius"/>
    </source>
</evidence>
<feature type="transmembrane region" description="Helical" evidence="1">
    <location>
        <begin position="83"/>
        <end position="108"/>
    </location>
</feature>
<dbReference type="OrthoDB" id="849477at2"/>
<feature type="transmembrane region" description="Helical" evidence="1">
    <location>
        <begin position="114"/>
        <end position="134"/>
    </location>
</feature>
<protein>
    <submittedName>
        <fullName evidence="2">Uncharacterized protein</fullName>
    </submittedName>
</protein>
<evidence type="ECO:0000313" key="3">
    <source>
        <dbReference type="Proteomes" id="UP000253908"/>
    </source>
</evidence>
<sequence>MFGVSDFLRLTLSVFIILPAVSLIRELGYFIAGKLLGAKGITITIGTGPSLCKFWIIDVRKFYFMFSWSHYDSLEINTKWAHVFVYSAPMLTNLAVALTLNALLANGVLQNQSFWNQFIFYAFYFLLFDAIPMYQPNGQPSNGRIVYDLIRYGKHSDFQRDDLKKSDENKDDDCE</sequence>